<keyword evidence="3" id="KW-1185">Reference proteome</keyword>
<sequence length="294" mass="32435">MALARAVLTHKVSLCLKDCAPNRWRLGPASAAMLYRVSGHRTRQDSQEVPRSPTDDRRGARRGIRRRRLGLTAQFGRNQAWEYRDSQIVASQLSATIHHQCQRTLSVPCRRRDALAPAGVPLAVRAPLLQQKCRMQQREKKAQAPATASESNQLTTASSSDDEGLSGETIASLETTLLRTLAPGTPYAVALKAWLVLASPHILEERGLRQYRAGRSANMLPVVSQQEHTRGAPFVSITLPTAATSNLVSHFYAVIMRAHPSASEDADVVLDVLLMTTTTFRRQYPSLQELELAV</sequence>
<name>A0A136J727_9PEZI</name>
<reference evidence="3" key="1">
    <citation type="submission" date="2016-02" db="EMBL/GenBank/DDBJ databases">
        <title>Draft genome sequence of Microdochium bolleyi, a fungal endophyte of beachgrass.</title>
        <authorList>
            <consortium name="DOE Joint Genome Institute"/>
            <person name="David A.S."/>
            <person name="May G."/>
            <person name="Haridas S."/>
            <person name="Lim J."/>
            <person name="Wang M."/>
            <person name="Labutti K."/>
            <person name="Lipzen A."/>
            <person name="Barry K."/>
            <person name="Grigoriev I.V."/>
        </authorList>
    </citation>
    <scope>NUCLEOTIDE SEQUENCE [LARGE SCALE GENOMIC DNA]</scope>
    <source>
        <strain evidence="3">J235TASD1</strain>
    </source>
</reference>
<dbReference type="AlphaFoldDB" id="A0A136J727"/>
<evidence type="ECO:0000256" key="1">
    <source>
        <dbReference type="SAM" id="MobiDB-lite"/>
    </source>
</evidence>
<dbReference type="Proteomes" id="UP000070501">
    <property type="component" value="Unassembled WGS sequence"/>
</dbReference>
<feature type="compositionally biased region" description="Polar residues" evidence="1">
    <location>
        <begin position="146"/>
        <end position="159"/>
    </location>
</feature>
<accession>A0A136J727</accession>
<feature type="region of interest" description="Disordered" evidence="1">
    <location>
        <begin position="134"/>
        <end position="166"/>
    </location>
</feature>
<gene>
    <name evidence="2" type="ORF">Micbo1qcDRAFT_173967</name>
</gene>
<evidence type="ECO:0000313" key="3">
    <source>
        <dbReference type="Proteomes" id="UP000070501"/>
    </source>
</evidence>
<organism evidence="2 3">
    <name type="scientific">Microdochium bolleyi</name>
    <dbReference type="NCBI Taxonomy" id="196109"/>
    <lineage>
        <taxon>Eukaryota</taxon>
        <taxon>Fungi</taxon>
        <taxon>Dikarya</taxon>
        <taxon>Ascomycota</taxon>
        <taxon>Pezizomycotina</taxon>
        <taxon>Sordariomycetes</taxon>
        <taxon>Xylariomycetidae</taxon>
        <taxon>Xylariales</taxon>
        <taxon>Microdochiaceae</taxon>
        <taxon>Microdochium</taxon>
    </lineage>
</organism>
<feature type="compositionally biased region" description="Basic and acidic residues" evidence="1">
    <location>
        <begin position="42"/>
        <end position="58"/>
    </location>
</feature>
<dbReference type="InParanoid" id="A0A136J727"/>
<protein>
    <submittedName>
        <fullName evidence="2">Uncharacterized protein</fullName>
    </submittedName>
</protein>
<evidence type="ECO:0000313" key="2">
    <source>
        <dbReference type="EMBL" id="KXJ92816.1"/>
    </source>
</evidence>
<feature type="region of interest" description="Disordered" evidence="1">
    <location>
        <begin position="39"/>
        <end position="63"/>
    </location>
</feature>
<dbReference type="EMBL" id="KQ964248">
    <property type="protein sequence ID" value="KXJ92816.1"/>
    <property type="molecule type" value="Genomic_DNA"/>
</dbReference>
<proteinExistence type="predicted"/>